<feature type="compositionally biased region" description="Polar residues" evidence="1">
    <location>
        <begin position="171"/>
        <end position="182"/>
    </location>
</feature>
<dbReference type="SUPFAM" id="SSF57756">
    <property type="entry name" value="Retrovirus zinc finger-like domains"/>
    <property type="match status" value="1"/>
</dbReference>
<dbReference type="GO" id="GO:0008270">
    <property type="term" value="F:zinc ion binding"/>
    <property type="evidence" value="ECO:0007669"/>
    <property type="project" value="InterPro"/>
</dbReference>
<dbReference type="InterPro" id="IPR036875">
    <property type="entry name" value="Znf_CCHC_sf"/>
</dbReference>
<organism evidence="2">
    <name type="scientific">Oryza meridionalis</name>
    <dbReference type="NCBI Taxonomy" id="40149"/>
    <lineage>
        <taxon>Eukaryota</taxon>
        <taxon>Viridiplantae</taxon>
        <taxon>Streptophyta</taxon>
        <taxon>Embryophyta</taxon>
        <taxon>Tracheophyta</taxon>
        <taxon>Spermatophyta</taxon>
        <taxon>Magnoliopsida</taxon>
        <taxon>Liliopsida</taxon>
        <taxon>Poales</taxon>
        <taxon>Poaceae</taxon>
        <taxon>BOP clade</taxon>
        <taxon>Oryzoideae</taxon>
        <taxon>Oryzeae</taxon>
        <taxon>Oryzinae</taxon>
        <taxon>Oryza</taxon>
    </lineage>
</organism>
<protein>
    <recommendedName>
        <fullName evidence="4">CCHC-type domain-containing protein</fullName>
    </recommendedName>
</protein>
<evidence type="ECO:0000256" key="1">
    <source>
        <dbReference type="SAM" id="MobiDB-lite"/>
    </source>
</evidence>
<sequence length="182" mass="19996">MVTPAPPGGWNFSPGDAIREEAWRRFRSPFLIEIQFVTFPDSFLRASKPDQQRIYVFHQLGQRKMVSVTSPTTSKAADAAQSSIPATELITHAKGTRDPNLSPISNLENTPCGRCLEKGHSQVSCSGPLRCRACRMPGHLARFCLTTKPTKAQHPKNPKPSARTTAVWKAKTNTPKISPSSS</sequence>
<dbReference type="STRING" id="40149.A0A0E0E1U1"/>
<keyword evidence="3" id="KW-1185">Reference proteome</keyword>
<dbReference type="Gene3D" id="4.10.60.10">
    <property type="entry name" value="Zinc finger, CCHC-type"/>
    <property type="match status" value="1"/>
</dbReference>
<dbReference type="EnsemblPlants" id="OMERI06G15970.1">
    <property type="protein sequence ID" value="OMERI06G15970.1"/>
    <property type="gene ID" value="OMERI06G15970"/>
</dbReference>
<dbReference type="AlphaFoldDB" id="A0A0E0E1U1"/>
<reference evidence="2" key="2">
    <citation type="submission" date="2018-05" db="EMBL/GenBank/DDBJ databases">
        <title>OmerRS3 (Oryza meridionalis Reference Sequence Version 3).</title>
        <authorList>
            <person name="Zhang J."/>
            <person name="Kudrna D."/>
            <person name="Lee S."/>
            <person name="Talag J."/>
            <person name="Welchert J."/>
            <person name="Wing R.A."/>
        </authorList>
    </citation>
    <scope>NUCLEOTIDE SEQUENCE [LARGE SCALE GENOMIC DNA]</scope>
    <source>
        <strain evidence="2">cv. OR44</strain>
    </source>
</reference>
<reference evidence="2" key="1">
    <citation type="submission" date="2015-04" db="UniProtKB">
        <authorList>
            <consortium name="EnsemblPlants"/>
        </authorList>
    </citation>
    <scope>IDENTIFICATION</scope>
</reference>
<evidence type="ECO:0000313" key="2">
    <source>
        <dbReference type="EnsemblPlants" id="OMERI06G15970.1"/>
    </source>
</evidence>
<dbReference type="Proteomes" id="UP000008021">
    <property type="component" value="Chromosome 6"/>
</dbReference>
<dbReference type="HOGENOM" id="CLU_1484273_0_0_1"/>
<feature type="region of interest" description="Disordered" evidence="1">
    <location>
        <begin position="149"/>
        <end position="182"/>
    </location>
</feature>
<evidence type="ECO:0008006" key="4">
    <source>
        <dbReference type="Google" id="ProtNLM"/>
    </source>
</evidence>
<proteinExistence type="predicted"/>
<dbReference type="GO" id="GO:0003676">
    <property type="term" value="F:nucleic acid binding"/>
    <property type="evidence" value="ECO:0007669"/>
    <property type="project" value="InterPro"/>
</dbReference>
<dbReference type="Gramene" id="OMERI06G15970.1">
    <property type="protein sequence ID" value="OMERI06G15970.1"/>
    <property type="gene ID" value="OMERI06G15970"/>
</dbReference>
<evidence type="ECO:0000313" key="3">
    <source>
        <dbReference type="Proteomes" id="UP000008021"/>
    </source>
</evidence>
<accession>A0A0E0E1U1</accession>
<name>A0A0E0E1U1_9ORYZ</name>